<sequence length="288" mass="32496">MAKKKSWFNLVKRFFLFETLINAQKDNRRKWMFGRFRTKRLASIKAPSPPRDSIKYETEEDQKKHALTVAAEVVRLTGNDAPKAKEEQTNDVKPDCSSSSELGNKFQQLAAIKIQASFRGYLARKALRALKGIVKLQAIIRGRVVRRQALTALKCLQSIVNIQSQVCARRFQIVEGTWQQHDENKELITLKDKILKSSLGEDSSFITSPVVPTYMAATQSTKAKVRSMSSPKLRPGTCDTQSESYSPYKNKSCLLSSVTSKPNAYEQRSPTLKGVKSKKTLKDLSFNS</sequence>
<dbReference type="Pfam" id="PF13178">
    <property type="entry name" value="DUF4005"/>
    <property type="match status" value="1"/>
</dbReference>
<dbReference type="Pfam" id="PF00612">
    <property type="entry name" value="IQ"/>
    <property type="match status" value="2"/>
</dbReference>
<comment type="similarity">
    <text evidence="2">Belongs to the IQD family.</text>
</comment>
<dbReference type="SMART" id="SM00015">
    <property type="entry name" value="IQ"/>
    <property type="match status" value="2"/>
</dbReference>
<dbReference type="InterPro" id="IPR025064">
    <property type="entry name" value="DUF4005"/>
</dbReference>
<dbReference type="PROSITE" id="PS50096">
    <property type="entry name" value="IQ"/>
    <property type="match status" value="2"/>
</dbReference>
<feature type="region of interest" description="Disordered" evidence="4">
    <location>
        <begin position="80"/>
        <end position="99"/>
    </location>
</feature>
<feature type="domain" description="DUF4005" evidence="5">
    <location>
        <begin position="198"/>
        <end position="267"/>
    </location>
</feature>
<accession>A0A2P5Y8N2</accession>
<evidence type="ECO:0000259" key="5">
    <source>
        <dbReference type="Pfam" id="PF13178"/>
    </source>
</evidence>
<dbReference type="Gene3D" id="1.20.5.190">
    <property type="match status" value="1"/>
</dbReference>
<gene>
    <name evidence="6" type="ORF">GOBAR_AA08714</name>
</gene>
<protein>
    <recommendedName>
        <fullName evidence="5">DUF4005 domain-containing protein</fullName>
    </recommendedName>
</protein>
<evidence type="ECO:0000256" key="1">
    <source>
        <dbReference type="ARBA" id="ARBA00022860"/>
    </source>
</evidence>
<dbReference type="AlphaFoldDB" id="A0A2P5Y8N2"/>
<evidence type="ECO:0000313" key="6">
    <source>
        <dbReference type="EMBL" id="PPS11953.1"/>
    </source>
</evidence>
<evidence type="ECO:0000313" key="7">
    <source>
        <dbReference type="Proteomes" id="UP000239757"/>
    </source>
</evidence>
<dbReference type="PANTHER" id="PTHR32295">
    <property type="entry name" value="IQ-DOMAIN 5-RELATED"/>
    <property type="match status" value="1"/>
</dbReference>
<comment type="subunit">
    <text evidence="3">Binds to multiple calmodulin (CaM) in the presence of Ca(2+) and CaM-like proteins.</text>
</comment>
<dbReference type="GO" id="GO:0005516">
    <property type="term" value="F:calmodulin binding"/>
    <property type="evidence" value="ECO:0007669"/>
    <property type="project" value="UniProtKB-KW"/>
</dbReference>
<feature type="compositionally biased region" description="Basic and acidic residues" evidence="4">
    <location>
        <begin position="82"/>
        <end position="94"/>
    </location>
</feature>
<dbReference type="EMBL" id="KZ663535">
    <property type="protein sequence ID" value="PPS11953.1"/>
    <property type="molecule type" value="Genomic_DNA"/>
</dbReference>
<feature type="compositionally biased region" description="Polar residues" evidence="4">
    <location>
        <begin position="238"/>
        <end position="248"/>
    </location>
</feature>
<evidence type="ECO:0000256" key="2">
    <source>
        <dbReference type="ARBA" id="ARBA00024341"/>
    </source>
</evidence>
<evidence type="ECO:0000256" key="3">
    <source>
        <dbReference type="ARBA" id="ARBA00024378"/>
    </source>
</evidence>
<dbReference type="CDD" id="cd23767">
    <property type="entry name" value="IQCD"/>
    <property type="match status" value="1"/>
</dbReference>
<dbReference type="PANTHER" id="PTHR32295:SF41">
    <property type="entry name" value="PROTEIN IQ-DOMAIN 11"/>
    <property type="match status" value="1"/>
</dbReference>
<feature type="region of interest" description="Disordered" evidence="4">
    <location>
        <begin position="225"/>
        <end position="248"/>
    </location>
</feature>
<dbReference type="InterPro" id="IPR000048">
    <property type="entry name" value="IQ_motif_EF-hand-BS"/>
</dbReference>
<reference evidence="6 7" key="1">
    <citation type="submission" date="2015-01" db="EMBL/GenBank/DDBJ databases">
        <title>Genome of allotetraploid Gossypium barbadense reveals genomic plasticity and fiber elongation in cotton evolution.</title>
        <authorList>
            <person name="Chen X."/>
            <person name="Liu X."/>
            <person name="Zhao B."/>
            <person name="Zheng H."/>
            <person name="Hu Y."/>
            <person name="Lu G."/>
            <person name="Yang C."/>
            <person name="Chen J."/>
            <person name="Shan C."/>
            <person name="Zhang L."/>
            <person name="Zhou Y."/>
            <person name="Wang L."/>
            <person name="Guo W."/>
            <person name="Bai Y."/>
            <person name="Ruan J."/>
            <person name="Shangguan X."/>
            <person name="Mao Y."/>
            <person name="Jiang J."/>
            <person name="Zhu Y."/>
            <person name="Lei J."/>
            <person name="Kang H."/>
            <person name="Chen S."/>
            <person name="He X."/>
            <person name="Wang R."/>
            <person name="Wang Y."/>
            <person name="Chen J."/>
            <person name="Wang L."/>
            <person name="Yu S."/>
            <person name="Wang B."/>
            <person name="Wei J."/>
            <person name="Song S."/>
            <person name="Lu X."/>
            <person name="Gao Z."/>
            <person name="Gu W."/>
            <person name="Deng X."/>
            <person name="Ma D."/>
            <person name="Wang S."/>
            <person name="Liang W."/>
            <person name="Fang L."/>
            <person name="Cai C."/>
            <person name="Zhu X."/>
            <person name="Zhou B."/>
            <person name="Zhang Y."/>
            <person name="Chen Z."/>
            <person name="Xu S."/>
            <person name="Zhu R."/>
            <person name="Wang S."/>
            <person name="Zhang T."/>
            <person name="Zhao G."/>
        </authorList>
    </citation>
    <scope>NUCLEOTIDE SEQUENCE [LARGE SCALE GENOMIC DNA]</scope>
    <source>
        <strain evidence="7">cv. Xinhai21</strain>
        <tissue evidence="6">Leaf</tissue>
    </source>
</reference>
<proteinExistence type="inferred from homology"/>
<keyword evidence="1" id="KW-0112">Calmodulin-binding</keyword>
<organism evidence="6 7">
    <name type="scientific">Gossypium barbadense</name>
    <name type="common">Sea Island cotton</name>
    <name type="synonym">Hibiscus barbadensis</name>
    <dbReference type="NCBI Taxonomy" id="3634"/>
    <lineage>
        <taxon>Eukaryota</taxon>
        <taxon>Viridiplantae</taxon>
        <taxon>Streptophyta</taxon>
        <taxon>Embryophyta</taxon>
        <taxon>Tracheophyta</taxon>
        <taxon>Spermatophyta</taxon>
        <taxon>Magnoliopsida</taxon>
        <taxon>eudicotyledons</taxon>
        <taxon>Gunneridae</taxon>
        <taxon>Pentapetalae</taxon>
        <taxon>rosids</taxon>
        <taxon>malvids</taxon>
        <taxon>Malvales</taxon>
        <taxon>Malvaceae</taxon>
        <taxon>Malvoideae</taxon>
        <taxon>Gossypium</taxon>
    </lineage>
</organism>
<dbReference type="OrthoDB" id="696085at2759"/>
<name>A0A2P5Y8N2_GOSBA</name>
<dbReference type="Proteomes" id="UP000239757">
    <property type="component" value="Unassembled WGS sequence"/>
</dbReference>
<evidence type="ECO:0000256" key="4">
    <source>
        <dbReference type="SAM" id="MobiDB-lite"/>
    </source>
</evidence>